<name>A0A6C2YME7_9BACT</name>
<dbReference type="InParanoid" id="A0A6C2YME7"/>
<gene>
    <name evidence="2" type="ORF">GMBLW1_18680</name>
</gene>
<organism evidence="2">
    <name type="scientific">Tuwongella immobilis</name>
    <dbReference type="NCBI Taxonomy" id="692036"/>
    <lineage>
        <taxon>Bacteria</taxon>
        <taxon>Pseudomonadati</taxon>
        <taxon>Planctomycetota</taxon>
        <taxon>Planctomycetia</taxon>
        <taxon>Gemmatales</taxon>
        <taxon>Gemmataceae</taxon>
        <taxon>Tuwongella</taxon>
    </lineage>
</organism>
<dbReference type="EMBL" id="LR586016">
    <property type="protein sequence ID" value="VIP02092.1"/>
    <property type="molecule type" value="Genomic_DNA"/>
</dbReference>
<dbReference type="EMBL" id="LR593887">
    <property type="protein sequence ID" value="VTS00362.1"/>
    <property type="molecule type" value="Genomic_DNA"/>
</dbReference>
<dbReference type="Proteomes" id="UP000464378">
    <property type="component" value="Chromosome"/>
</dbReference>
<protein>
    <submittedName>
        <fullName evidence="2">Uncharacterized protein</fullName>
    </submittedName>
</protein>
<sequence>MWPGSAPNHEEAADRQPQTSESHPYPQSVDHRMPGGCLNQLTGHAKFENDGRAFEYRFHNLDFDWAVEVVFVSAENRIPWDELLDRSRTPWNEQRRSCHKASRQPLTASRSRSVLPLALARLRVSIAPMVASGKASERTKASAGGTAGFARLLAG</sequence>
<accession>A0A6C2YME7</accession>
<evidence type="ECO:0000313" key="2">
    <source>
        <dbReference type="EMBL" id="VIP02092.1"/>
    </source>
</evidence>
<evidence type="ECO:0000313" key="3">
    <source>
        <dbReference type="Proteomes" id="UP000464378"/>
    </source>
</evidence>
<evidence type="ECO:0000256" key="1">
    <source>
        <dbReference type="SAM" id="MobiDB-lite"/>
    </source>
</evidence>
<reference evidence="2" key="1">
    <citation type="submission" date="2019-04" db="EMBL/GenBank/DDBJ databases">
        <authorList>
            <consortium name="Science for Life Laboratories"/>
        </authorList>
    </citation>
    <scope>NUCLEOTIDE SEQUENCE</scope>
    <source>
        <strain evidence="2">MBLW1</strain>
    </source>
</reference>
<dbReference type="KEGG" id="tim:GMBLW1_18680"/>
<feature type="region of interest" description="Disordered" evidence="1">
    <location>
        <begin position="1"/>
        <end position="32"/>
    </location>
</feature>
<dbReference type="AlphaFoldDB" id="A0A6C2YME7"/>
<proteinExistence type="predicted"/>
<keyword evidence="3" id="KW-1185">Reference proteome</keyword>